<reference evidence="2 3" key="1">
    <citation type="journal article" date="2015" name="Proc. Natl. Acad. Sci. U.S.A.">
        <title>Genomic and proteomic characterization of "Candidatus Nitrosopelagicus brevis": An ammonia-oxidizing archaeon from the open ocean.</title>
        <authorList>
            <person name="Santoro A.E."/>
            <person name="Dupont C.L."/>
            <person name="Richter R.A."/>
            <person name="Craig M.T."/>
            <person name="Carini P."/>
            <person name="McIlvin M.R."/>
            <person name="Yang Y."/>
            <person name="Orsi W.D."/>
            <person name="Moran D.M."/>
            <person name="Saito M.A."/>
        </authorList>
    </citation>
    <scope>NUCLEOTIDE SEQUENCE [LARGE SCALE GENOMIC DNA]</scope>
    <source>
        <strain evidence="3">V2</strain>
    </source>
</reference>
<evidence type="ECO:0000313" key="2">
    <source>
        <dbReference type="EMBL" id="AJA92129.1"/>
    </source>
</evidence>
<feature type="transmembrane region" description="Helical" evidence="1">
    <location>
        <begin position="33"/>
        <end position="51"/>
    </location>
</feature>
<organism evidence="2 3">
    <name type="scientific">Candidatus Nitrosopelagicus brevis</name>
    <dbReference type="NCBI Taxonomy" id="1410606"/>
    <lineage>
        <taxon>Archaea</taxon>
        <taxon>Nitrososphaerota</taxon>
    </lineage>
</organism>
<gene>
    <name evidence="2" type="ORF">T478_0573</name>
</gene>
<dbReference type="HOGENOM" id="CLU_2678679_0_0_2"/>
<dbReference type="AlphaFoldDB" id="A0A0A7UZE0"/>
<name>A0A0A7UZE0_9ARCH</name>
<keyword evidence="1" id="KW-0812">Transmembrane</keyword>
<protein>
    <submittedName>
        <fullName evidence="2">Uncharacterized protein</fullName>
    </submittedName>
</protein>
<dbReference type="STRING" id="1410606.T478_0573"/>
<keyword evidence="1" id="KW-0472">Membrane</keyword>
<dbReference type="KEGG" id="nbv:T478_0573"/>
<dbReference type="EMBL" id="CP007026">
    <property type="protein sequence ID" value="AJA92129.1"/>
    <property type="molecule type" value="Genomic_DNA"/>
</dbReference>
<evidence type="ECO:0000256" key="1">
    <source>
        <dbReference type="SAM" id="Phobius"/>
    </source>
</evidence>
<dbReference type="Proteomes" id="UP000030944">
    <property type="component" value="Chromosome"/>
</dbReference>
<evidence type="ECO:0000313" key="3">
    <source>
        <dbReference type="Proteomes" id="UP000030944"/>
    </source>
</evidence>
<accession>A0A0A7UZE0</accession>
<keyword evidence="1" id="KW-1133">Transmembrane helix</keyword>
<proteinExistence type="predicted"/>
<sequence>MEFCGIDAVLLPSMFAIKNKIVGTPCYEDPSCIGYTIVVSLGLAYTIYRVLTRNMSKKGRREALYRFFFRDAKN</sequence>